<feature type="coiled-coil region" evidence="1">
    <location>
        <begin position="2"/>
        <end position="36"/>
    </location>
</feature>
<evidence type="ECO:0000256" key="1">
    <source>
        <dbReference type="SAM" id="Coils"/>
    </source>
</evidence>
<dbReference type="Proteomes" id="UP000249458">
    <property type="component" value="Unassembled WGS sequence"/>
</dbReference>
<evidence type="ECO:0000313" key="2">
    <source>
        <dbReference type="EMBL" id="RAP36958.1"/>
    </source>
</evidence>
<evidence type="ECO:0008006" key="4">
    <source>
        <dbReference type="Google" id="ProtNLM"/>
    </source>
</evidence>
<dbReference type="EMBL" id="MVJN01000004">
    <property type="protein sequence ID" value="RAP36958.1"/>
    <property type="molecule type" value="Genomic_DNA"/>
</dbReference>
<evidence type="ECO:0000313" key="3">
    <source>
        <dbReference type="Proteomes" id="UP000249458"/>
    </source>
</evidence>
<dbReference type="AlphaFoldDB" id="A0A364LK31"/>
<protein>
    <recommendedName>
        <fullName evidence="4">Flagellar FliJ protein</fullName>
    </recommendedName>
</protein>
<comment type="caution">
    <text evidence="2">The sequence shown here is derived from an EMBL/GenBank/DDBJ whole genome shotgun (WGS) entry which is preliminary data.</text>
</comment>
<keyword evidence="1" id="KW-0175">Coiled coil</keyword>
<gene>
    <name evidence="2" type="ORF">B1207_05880</name>
</gene>
<accession>A0A364LK31</accession>
<sequence length="142" mass="16808">MNQALTSLMTRLKSQLEELNTEQLALKEKIRTLDKAALLIKSRLLDALKIPACILPEQEISRLHFIISEQQKHDDLQNQKMDYEKLLFSYQESHLRLSTELKLLRKYQDRREQNEKKTLQLVLEKEMDDWALQKDSAKLSSK</sequence>
<dbReference type="RefSeq" id="WP_112219069.1">
    <property type="nucleotide sequence ID" value="NZ_MVJN01000004.1"/>
</dbReference>
<organism evidence="2 3">
    <name type="scientific">Legionella quinlivanii</name>
    <dbReference type="NCBI Taxonomy" id="45073"/>
    <lineage>
        <taxon>Bacteria</taxon>
        <taxon>Pseudomonadati</taxon>
        <taxon>Pseudomonadota</taxon>
        <taxon>Gammaproteobacteria</taxon>
        <taxon>Legionellales</taxon>
        <taxon>Legionellaceae</taxon>
        <taxon>Legionella</taxon>
    </lineage>
</organism>
<proteinExistence type="predicted"/>
<reference evidence="2 3" key="1">
    <citation type="submission" date="2017-02" db="EMBL/GenBank/DDBJ databases">
        <title>Legionella quilivanii strain from human: case report and whole genome sequencing analysis.</title>
        <authorList>
            <person name="Lalancette C."/>
            <person name="Leduc J.-M."/>
            <person name="Levesque S."/>
            <person name="Fournier E."/>
            <person name="Saoud J."/>
            <person name="Faucher S.P."/>
            <person name="Bernard K."/>
            <person name="Martineau C."/>
            <person name="Longtin J."/>
        </authorList>
    </citation>
    <scope>NUCLEOTIDE SEQUENCE [LARGE SCALE GENOMIC DNA]</scope>
    <source>
        <strain evidence="2 3">ID143958</strain>
    </source>
</reference>
<name>A0A364LK31_9GAMM</name>